<dbReference type="InterPro" id="IPR001478">
    <property type="entry name" value="PDZ"/>
</dbReference>
<dbReference type="FunFam" id="2.30.42.10:FF:000055">
    <property type="entry name" value="PDZ and LIM domain protein 3"/>
    <property type="match status" value="1"/>
</dbReference>
<dbReference type="PROSITE" id="PS50106">
    <property type="entry name" value="PDZ"/>
    <property type="match status" value="1"/>
</dbReference>
<dbReference type="PANTHER" id="PTHR24214:SF38">
    <property type="entry name" value="PDZ AND LIM DOMAIN PROTEIN ZASP-RELATED"/>
    <property type="match status" value="1"/>
</dbReference>
<dbReference type="SMART" id="SM00228">
    <property type="entry name" value="PDZ"/>
    <property type="match status" value="1"/>
</dbReference>
<keyword evidence="3" id="KW-0862">Zinc</keyword>
<evidence type="ECO:0000256" key="4">
    <source>
        <dbReference type="SAM" id="MobiDB-lite"/>
    </source>
</evidence>
<comment type="caution">
    <text evidence="6">The sequence shown here is derived from an EMBL/GenBank/DDBJ whole genome shotgun (WGS) entry which is preliminary data.</text>
</comment>
<dbReference type="OrthoDB" id="44841at2759"/>
<reference evidence="6" key="1">
    <citation type="submission" date="2022-03" db="EMBL/GenBank/DDBJ databases">
        <authorList>
            <person name="Martin C."/>
        </authorList>
    </citation>
    <scope>NUCLEOTIDE SEQUENCE</scope>
</reference>
<keyword evidence="3" id="KW-0440">LIM domain</keyword>
<feature type="compositionally biased region" description="Low complexity" evidence="4">
    <location>
        <begin position="181"/>
        <end position="200"/>
    </location>
</feature>
<comment type="subcellular location">
    <subcellularLocation>
        <location evidence="1">Cytoplasm</location>
    </subcellularLocation>
</comment>
<evidence type="ECO:0000313" key="6">
    <source>
        <dbReference type="EMBL" id="CAH1794699.1"/>
    </source>
</evidence>
<dbReference type="GO" id="GO:0003779">
    <property type="term" value="F:actin binding"/>
    <property type="evidence" value="ECO:0007669"/>
    <property type="project" value="TreeGrafter"/>
</dbReference>
<dbReference type="CDD" id="cd23068">
    <property type="entry name" value="PDZ_ZASP52-like"/>
    <property type="match status" value="1"/>
</dbReference>
<dbReference type="Gene3D" id="2.30.42.10">
    <property type="match status" value="1"/>
</dbReference>
<dbReference type="Proteomes" id="UP000749559">
    <property type="component" value="Unassembled WGS sequence"/>
</dbReference>
<dbReference type="InterPro" id="IPR036034">
    <property type="entry name" value="PDZ_sf"/>
</dbReference>
<evidence type="ECO:0000313" key="7">
    <source>
        <dbReference type="Proteomes" id="UP000749559"/>
    </source>
</evidence>
<dbReference type="EMBL" id="CAIIXF020000009">
    <property type="protein sequence ID" value="CAH1794699.1"/>
    <property type="molecule type" value="Genomic_DNA"/>
</dbReference>
<dbReference type="SUPFAM" id="SSF50156">
    <property type="entry name" value="PDZ domain-like"/>
    <property type="match status" value="1"/>
</dbReference>
<evidence type="ECO:0000256" key="1">
    <source>
        <dbReference type="ARBA" id="ARBA00004496"/>
    </source>
</evidence>
<feature type="domain" description="PDZ" evidence="5">
    <location>
        <begin position="3"/>
        <end position="85"/>
    </location>
</feature>
<accession>A0A8S4PKL0</accession>
<keyword evidence="3" id="KW-0479">Metal-binding</keyword>
<dbReference type="AlphaFoldDB" id="A0A8S4PKL0"/>
<organism evidence="6 7">
    <name type="scientific">Owenia fusiformis</name>
    <name type="common">Polychaete worm</name>
    <dbReference type="NCBI Taxonomy" id="6347"/>
    <lineage>
        <taxon>Eukaryota</taxon>
        <taxon>Metazoa</taxon>
        <taxon>Spiralia</taxon>
        <taxon>Lophotrochozoa</taxon>
        <taxon>Annelida</taxon>
        <taxon>Polychaeta</taxon>
        <taxon>Sedentaria</taxon>
        <taxon>Canalipalpata</taxon>
        <taxon>Sabellida</taxon>
        <taxon>Oweniida</taxon>
        <taxon>Oweniidae</taxon>
        <taxon>Owenia</taxon>
    </lineage>
</organism>
<name>A0A8S4PKL0_OWEFU</name>
<dbReference type="GO" id="GO:0030036">
    <property type="term" value="P:actin cytoskeleton organization"/>
    <property type="evidence" value="ECO:0007669"/>
    <property type="project" value="TreeGrafter"/>
</dbReference>
<feature type="compositionally biased region" description="Polar residues" evidence="4">
    <location>
        <begin position="131"/>
        <end position="175"/>
    </location>
</feature>
<keyword evidence="2" id="KW-0963">Cytoplasm</keyword>
<feature type="compositionally biased region" description="Polar residues" evidence="4">
    <location>
        <begin position="238"/>
        <end position="248"/>
    </location>
</feature>
<dbReference type="GO" id="GO:0061061">
    <property type="term" value="P:muscle structure development"/>
    <property type="evidence" value="ECO:0007669"/>
    <property type="project" value="TreeGrafter"/>
</dbReference>
<dbReference type="GO" id="GO:0051371">
    <property type="term" value="F:muscle alpha-actinin binding"/>
    <property type="evidence" value="ECO:0007669"/>
    <property type="project" value="TreeGrafter"/>
</dbReference>
<sequence length="283" mass="31405">METIWLQRPSYDVPWGFRLMGGAEYAQALQVQRVTPGSIAATGLHQGDVIFKIGDTETTNLTHAQSMEVIKNSGNMLQLSVKKAPSSQLSPQASPQSYNYSPQQQQSYTPQSQNDSYTRDMNRLNIGEPGYNQQDSNMQYTSPNSYGSTGSSPYSQSQNEQQSYAYSPNSSYQSHGDQHNSYEYSPSSQQQQQPHYPTSPGAHAYKPVNPYQATSPKPFSPSGGYESQSPTPYAYQPHTPTNQMSSPDYPTGTPQQYQPTTPTYQPTTPTYQPSQPSYNPTQS</sequence>
<evidence type="ECO:0000256" key="3">
    <source>
        <dbReference type="ARBA" id="ARBA00023038"/>
    </source>
</evidence>
<keyword evidence="7" id="KW-1185">Reference proteome</keyword>
<feature type="region of interest" description="Disordered" evidence="4">
    <location>
        <begin position="80"/>
        <end position="283"/>
    </location>
</feature>
<evidence type="ECO:0000256" key="2">
    <source>
        <dbReference type="ARBA" id="ARBA00022490"/>
    </source>
</evidence>
<dbReference type="InterPro" id="IPR050604">
    <property type="entry name" value="PDZ-LIM_domain"/>
</dbReference>
<feature type="compositionally biased region" description="Low complexity" evidence="4">
    <location>
        <begin position="249"/>
        <end position="283"/>
    </location>
</feature>
<gene>
    <name evidence="6" type="ORF">OFUS_LOCUS19358</name>
</gene>
<feature type="compositionally biased region" description="Low complexity" evidence="4">
    <location>
        <begin position="84"/>
        <end position="113"/>
    </location>
</feature>
<dbReference type="PANTHER" id="PTHR24214">
    <property type="entry name" value="PDZ AND LIM DOMAIN PROTEIN ZASP"/>
    <property type="match status" value="1"/>
</dbReference>
<protein>
    <recommendedName>
        <fullName evidence="5">PDZ domain-containing protein</fullName>
    </recommendedName>
</protein>
<evidence type="ECO:0000259" key="5">
    <source>
        <dbReference type="PROSITE" id="PS50106"/>
    </source>
</evidence>
<dbReference type="GO" id="GO:0031941">
    <property type="term" value="C:filamentous actin"/>
    <property type="evidence" value="ECO:0007669"/>
    <property type="project" value="TreeGrafter"/>
</dbReference>
<proteinExistence type="predicted"/>
<dbReference type="GO" id="GO:0001725">
    <property type="term" value="C:stress fiber"/>
    <property type="evidence" value="ECO:0007669"/>
    <property type="project" value="TreeGrafter"/>
</dbReference>
<dbReference type="GO" id="GO:0030018">
    <property type="term" value="C:Z disc"/>
    <property type="evidence" value="ECO:0007669"/>
    <property type="project" value="TreeGrafter"/>
</dbReference>
<dbReference type="GO" id="GO:0005912">
    <property type="term" value="C:adherens junction"/>
    <property type="evidence" value="ECO:0007669"/>
    <property type="project" value="TreeGrafter"/>
</dbReference>
<dbReference type="Pfam" id="PF00595">
    <property type="entry name" value="PDZ"/>
    <property type="match status" value="1"/>
</dbReference>